<dbReference type="RefSeq" id="WP_063023223.1">
    <property type="nucleotide sequence ID" value="NZ_PYHS01000004.1"/>
</dbReference>
<comment type="caution">
    <text evidence="2">The sequence shown here is derived from an EMBL/GenBank/DDBJ whole genome shotgun (WGS) entry which is preliminary data.</text>
</comment>
<reference evidence="2 3" key="1">
    <citation type="submission" date="2018-02" db="EMBL/GenBank/DDBJ databases">
        <title>8 Nocardia nova and 1 Nocardia cyriacigeorgica strain used for evolution to TMP-SMX.</title>
        <authorList>
            <person name="Mehta H."/>
            <person name="Weng J."/>
            <person name="Shamoo Y."/>
        </authorList>
    </citation>
    <scope>NUCLEOTIDE SEQUENCE [LARGE SCALE GENOMIC DNA]</scope>
    <source>
        <strain evidence="2 3">ATCC 33727</strain>
    </source>
</reference>
<gene>
    <name evidence="2" type="ORF">C8259_09245</name>
</gene>
<dbReference type="Pfam" id="PF19457">
    <property type="entry name" value="DUF5994"/>
    <property type="match status" value="1"/>
</dbReference>
<evidence type="ECO:0000256" key="1">
    <source>
        <dbReference type="SAM" id="MobiDB-lite"/>
    </source>
</evidence>
<dbReference type="Proteomes" id="UP000241647">
    <property type="component" value="Unassembled WGS sequence"/>
</dbReference>
<dbReference type="EMBL" id="PYHS01000004">
    <property type="protein sequence ID" value="PSR64020.1"/>
    <property type="molecule type" value="Genomic_DNA"/>
</dbReference>
<protein>
    <submittedName>
        <fullName evidence="2">Uncharacterized protein</fullName>
    </submittedName>
</protein>
<evidence type="ECO:0000313" key="3">
    <source>
        <dbReference type="Proteomes" id="UP000241647"/>
    </source>
</evidence>
<dbReference type="AlphaFoldDB" id="A0A2T2Z8D9"/>
<sequence length="175" mass="19354">MTPENVHPNRENSGSVGELVPRLRLKPDSAKIGYVDGAWWPRSDDLAVELPALLASVSGRLGPVRRITYRLGEWANAPSDLVVEGLAIRLEGHRNGTVNTIEMLGTRDRRLVILVVPPYTDDDRALAAMNAAATTGDASTVDELLMITPRERRNRTAQADAVRRWRTGDPNPRDR</sequence>
<proteinExistence type="predicted"/>
<dbReference type="InterPro" id="IPR046036">
    <property type="entry name" value="DUF5994"/>
</dbReference>
<feature type="region of interest" description="Disordered" evidence="1">
    <location>
        <begin position="152"/>
        <end position="175"/>
    </location>
</feature>
<organism evidence="2 3">
    <name type="scientific">Nocardia nova</name>
    <dbReference type="NCBI Taxonomy" id="37330"/>
    <lineage>
        <taxon>Bacteria</taxon>
        <taxon>Bacillati</taxon>
        <taxon>Actinomycetota</taxon>
        <taxon>Actinomycetes</taxon>
        <taxon>Mycobacteriales</taxon>
        <taxon>Nocardiaceae</taxon>
        <taxon>Nocardia</taxon>
    </lineage>
</organism>
<evidence type="ECO:0000313" key="2">
    <source>
        <dbReference type="EMBL" id="PSR64020.1"/>
    </source>
</evidence>
<feature type="compositionally biased region" description="Basic and acidic residues" evidence="1">
    <location>
        <begin position="161"/>
        <end position="175"/>
    </location>
</feature>
<name>A0A2T2Z8D9_9NOCA</name>
<accession>A0A2T2Z8D9</accession>